<feature type="compositionally biased region" description="Polar residues" evidence="1">
    <location>
        <begin position="296"/>
        <end position="314"/>
    </location>
</feature>
<feature type="region of interest" description="Disordered" evidence="1">
    <location>
        <begin position="231"/>
        <end position="273"/>
    </location>
</feature>
<gene>
    <name evidence="4" type="ORF">LTR82_013142</name>
</gene>
<feature type="region of interest" description="Disordered" evidence="1">
    <location>
        <begin position="830"/>
        <end position="912"/>
    </location>
</feature>
<dbReference type="EMBL" id="JASUXU010000056">
    <property type="protein sequence ID" value="KAK0314217.1"/>
    <property type="molecule type" value="Genomic_DNA"/>
</dbReference>
<dbReference type="PANTHER" id="PTHR43591:SF110">
    <property type="entry name" value="RHODANESE DOMAIN-CONTAINING PROTEIN"/>
    <property type="match status" value="1"/>
</dbReference>
<feature type="region of interest" description="Disordered" evidence="1">
    <location>
        <begin position="295"/>
        <end position="319"/>
    </location>
</feature>
<dbReference type="Gene3D" id="3.40.50.150">
    <property type="entry name" value="Vaccinia Virus protein VP39"/>
    <property type="match status" value="1"/>
</dbReference>
<feature type="compositionally biased region" description="Low complexity" evidence="1">
    <location>
        <begin position="231"/>
        <end position="241"/>
    </location>
</feature>
<feature type="domain" description="Methyltransferase type 11" evidence="3">
    <location>
        <begin position="1141"/>
        <end position="1248"/>
    </location>
</feature>
<dbReference type="InterPro" id="IPR029063">
    <property type="entry name" value="SAM-dependent_MTases_sf"/>
</dbReference>
<organism evidence="4 5">
    <name type="scientific">Friedmanniomyces endolithicus</name>
    <dbReference type="NCBI Taxonomy" id="329885"/>
    <lineage>
        <taxon>Eukaryota</taxon>
        <taxon>Fungi</taxon>
        <taxon>Dikarya</taxon>
        <taxon>Ascomycota</taxon>
        <taxon>Pezizomycotina</taxon>
        <taxon>Dothideomycetes</taxon>
        <taxon>Dothideomycetidae</taxon>
        <taxon>Mycosphaerellales</taxon>
        <taxon>Teratosphaeriaceae</taxon>
        <taxon>Friedmanniomyces</taxon>
    </lineage>
</organism>
<sequence>MDATTGVTHRPYNEDIARRIQVSINVVRAVARYLKAAVILPVALMGCGLAFCALLMWVGILYALRCLLLITAALLRECIDFPDLDAVRASPEAVPETIPETVPVARAELDKRFMEEMMAKSPKSQPPQAAGLETVTKYKGERVDSPLGRYEGTSRWEEDPVWYDQTCDGQPVAPWSIAPLREVLTSKPVAPWNVASSHELTIGSAVGSTLGPGTLAGVARHAETLISPAQTPVAARTTTTTIDDERVTAQNGRADASNRPRPTLPKAWTPAEKQSSWLASMNAGSQTPKLMHEVQVGTSRAPSTLPSSASQNVKPSPYTPGQLADAVDFMRSATRGGHKQRPAYVGSTLPAKPPKWVNTASSTIRRQAAGPLRAPVTTVQSSAGPLAAVSPIPQDVPASHQSPAPAASWTDVVPPHLRAHRAAIARKSNGGDDKTYNQLTSVKAGGPAVALGNPNMYDVLVVELPAASASTTPQKPAVMANTVVTRTDVGIESTHVAEEKEHATRDVTVTSNGVATRATTRIRHDATVGGTTPFSLPSGDIIVPTVIDAKAGERSCEAESGSMTLLCPSSRSMSMEALKALNTAPHSVSPFETSDTILTPATAKHLGVAAVDAATASKAPMFESCRVSLEPTRSMKRKFALQGAVDALNTRAAHMQVEHRRQASLTRVPEATATDTTTSGRKDSVSSSGFHGDDLLDLDYEPAWTPSPKPRVGSSHSRTQSDVRATALPFVAPCKVQQPISSFSVSTVHAERAVPISPTPPPYKQTACPGAPMRDWTSNKAAPRDLIDSSVPQSMPAATRTKAPPGLAVAQASWQDDFDSLLVAEPCMKSPEDEAPLDPVCNARPPSRPLQALPKEAASALPEPDEPTETAEEEPSFETSGTTSAPASRSSSASDGPSKPTMTKREVKMQREAARSELARAWWVREDARKQLLGTWSLEAQQVIDAATFAYNEHHTALQGMMGGGQLNADDAAMYPTLLPRNLSAPKIRPPFIATEPLPQADETQPTEVEVEVEEPWVDLCKKAEAALALYRQACTSFDRPPPQGRKSLKGKIADGKASVSRAKNYYRKRREVFELEFPDHRMLKTALPKPDDLEETIGDDWNVLASEYASLTAKTSLAPIGLMLSRANALHPFAHASGILDNGCGPGPVMSRIIHDHGDEIPSSSPLTCADFSDGMLAQVRAAKERAGAESPWARVDVLNQNAMDLCEVADGSVSHVTAGMVYFMVPDPQKALKESLRVLRPEGVLALSAWEGSEWLDLMNLLPMVRPDKTMPTMPGAWTSTGGIKGEMEKAGFRDVEVHECPVTMAFQDYESFARFFSTKLPHMVALTKDMSEEEVGRLQALMVEGMKKMCPEVPGELKGMSLVGVGRK</sequence>
<keyword evidence="2" id="KW-0812">Transmembrane</keyword>
<comment type="caution">
    <text evidence="4">The sequence shown here is derived from an EMBL/GenBank/DDBJ whole genome shotgun (WGS) entry which is preliminary data.</text>
</comment>
<evidence type="ECO:0000313" key="4">
    <source>
        <dbReference type="EMBL" id="KAK0314217.1"/>
    </source>
</evidence>
<name>A0AAN6FDS6_9PEZI</name>
<feature type="compositionally biased region" description="Basic and acidic residues" evidence="1">
    <location>
        <begin position="903"/>
        <end position="912"/>
    </location>
</feature>
<proteinExistence type="predicted"/>
<evidence type="ECO:0000256" key="1">
    <source>
        <dbReference type="SAM" id="MobiDB-lite"/>
    </source>
</evidence>
<feature type="compositionally biased region" description="Acidic residues" evidence="1">
    <location>
        <begin position="863"/>
        <end position="876"/>
    </location>
</feature>
<feature type="compositionally biased region" description="Low complexity" evidence="1">
    <location>
        <begin position="877"/>
        <end position="901"/>
    </location>
</feature>
<evidence type="ECO:0000259" key="3">
    <source>
        <dbReference type="Pfam" id="PF08241"/>
    </source>
</evidence>
<evidence type="ECO:0000256" key="2">
    <source>
        <dbReference type="SAM" id="Phobius"/>
    </source>
</evidence>
<dbReference type="GO" id="GO:0008757">
    <property type="term" value="F:S-adenosylmethionine-dependent methyltransferase activity"/>
    <property type="evidence" value="ECO:0007669"/>
    <property type="project" value="InterPro"/>
</dbReference>
<dbReference type="CDD" id="cd02440">
    <property type="entry name" value="AdoMet_MTases"/>
    <property type="match status" value="1"/>
</dbReference>
<keyword evidence="2" id="KW-1133">Transmembrane helix</keyword>
<feature type="region of interest" description="Disordered" evidence="1">
    <location>
        <begin position="655"/>
        <end position="720"/>
    </location>
</feature>
<dbReference type="Proteomes" id="UP001168146">
    <property type="component" value="Unassembled WGS sequence"/>
</dbReference>
<dbReference type="SUPFAM" id="SSF53335">
    <property type="entry name" value="S-adenosyl-L-methionine-dependent methyltransferases"/>
    <property type="match status" value="1"/>
</dbReference>
<protein>
    <recommendedName>
        <fullName evidence="3">Methyltransferase type 11 domain-containing protein</fullName>
    </recommendedName>
</protein>
<evidence type="ECO:0000313" key="5">
    <source>
        <dbReference type="Proteomes" id="UP001168146"/>
    </source>
</evidence>
<dbReference type="PANTHER" id="PTHR43591">
    <property type="entry name" value="METHYLTRANSFERASE"/>
    <property type="match status" value="1"/>
</dbReference>
<dbReference type="Pfam" id="PF08241">
    <property type="entry name" value="Methyltransf_11"/>
    <property type="match status" value="1"/>
</dbReference>
<feature type="transmembrane region" description="Helical" evidence="2">
    <location>
        <begin position="38"/>
        <end position="64"/>
    </location>
</feature>
<keyword evidence="2" id="KW-0472">Membrane</keyword>
<reference evidence="4" key="1">
    <citation type="submission" date="2021-12" db="EMBL/GenBank/DDBJ databases">
        <title>Black yeast isolated from Biological Soil Crust.</title>
        <authorList>
            <person name="Kurbessoian T."/>
        </authorList>
    </citation>
    <scope>NUCLEOTIDE SEQUENCE</scope>
    <source>
        <strain evidence="4">CCFEE 5208</strain>
    </source>
</reference>
<dbReference type="InterPro" id="IPR013216">
    <property type="entry name" value="Methyltransf_11"/>
</dbReference>
<feature type="region of interest" description="Disordered" evidence="1">
    <location>
        <begin position="756"/>
        <end position="778"/>
    </location>
</feature>
<accession>A0AAN6FDS6</accession>
<feature type="compositionally biased region" description="Polar residues" evidence="1">
    <location>
        <begin position="673"/>
        <end position="689"/>
    </location>
</feature>